<dbReference type="Pfam" id="PF07727">
    <property type="entry name" value="RVT_2"/>
    <property type="match status" value="1"/>
</dbReference>
<feature type="compositionally biased region" description="Low complexity" evidence="2">
    <location>
        <begin position="610"/>
        <end position="638"/>
    </location>
</feature>
<dbReference type="InterPro" id="IPR051210">
    <property type="entry name" value="Ub_ligase/GEF_domain"/>
</dbReference>
<dbReference type="PANTHER" id="PTHR22870">
    <property type="entry name" value="REGULATOR OF CHROMOSOME CONDENSATION"/>
    <property type="match status" value="1"/>
</dbReference>
<feature type="compositionally biased region" description="Low complexity" evidence="2">
    <location>
        <begin position="1007"/>
        <end position="1038"/>
    </location>
</feature>
<dbReference type="GO" id="GO:0003676">
    <property type="term" value="F:nucleic acid binding"/>
    <property type="evidence" value="ECO:0007669"/>
    <property type="project" value="InterPro"/>
</dbReference>
<dbReference type="SUPFAM" id="SSF56112">
    <property type="entry name" value="Protein kinase-like (PK-like)"/>
    <property type="match status" value="1"/>
</dbReference>
<dbReference type="GO" id="GO:0004672">
    <property type="term" value="F:protein kinase activity"/>
    <property type="evidence" value="ECO:0007669"/>
    <property type="project" value="InterPro"/>
</dbReference>
<dbReference type="InterPro" id="IPR012337">
    <property type="entry name" value="RNaseH-like_sf"/>
</dbReference>
<dbReference type="InterPro" id="IPR013103">
    <property type="entry name" value="RVT_2"/>
</dbReference>
<dbReference type="InterPro" id="IPR011009">
    <property type="entry name" value="Kinase-like_dom_sf"/>
</dbReference>
<dbReference type="Proteomes" id="UP000186817">
    <property type="component" value="Unassembled WGS sequence"/>
</dbReference>
<feature type="region of interest" description="Disordered" evidence="2">
    <location>
        <begin position="2564"/>
        <end position="2592"/>
    </location>
</feature>
<comment type="caution">
    <text evidence="4">The sequence shown here is derived from an EMBL/GenBank/DDBJ whole genome shotgun (WGS) entry which is preliminary data.</text>
</comment>
<protein>
    <submittedName>
        <fullName evidence="4">Transposon Ty1-PL Gag-Pol polyprotein</fullName>
    </submittedName>
</protein>
<reference evidence="4 5" key="1">
    <citation type="submission" date="2016-02" db="EMBL/GenBank/DDBJ databases">
        <title>Genome analysis of coral dinoflagellate symbionts highlights evolutionary adaptations to a symbiotic lifestyle.</title>
        <authorList>
            <person name="Aranda M."/>
            <person name="Li Y."/>
            <person name="Liew Y.J."/>
            <person name="Baumgarten S."/>
            <person name="Simakov O."/>
            <person name="Wilson M."/>
            <person name="Piel J."/>
            <person name="Ashoor H."/>
            <person name="Bougouffa S."/>
            <person name="Bajic V.B."/>
            <person name="Ryu T."/>
            <person name="Ravasi T."/>
            <person name="Bayer T."/>
            <person name="Micklem G."/>
            <person name="Kim H."/>
            <person name="Bhak J."/>
            <person name="Lajeunesse T.C."/>
            <person name="Voolstra C.R."/>
        </authorList>
    </citation>
    <scope>NUCLEOTIDE SEQUENCE [LARGE SCALE GENOMIC DNA]</scope>
    <source>
        <strain evidence="4 5">CCMP2467</strain>
    </source>
</reference>
<proteinExistence type="predicted"/>
<organism evidence="4 5">
    <name type="scientific">Symbiodinium microadriaticum</name>
    <name type="common">Dinoflagellate</name>
    <name type="synonym">Zooxanthella microadriatica</name>
    <dbReference type="NCBI Taxonomy" id="2951"/>
    <lineage>
        <taxon>Eukaryota</taxon>
        <taxon>Sar</taxon>
        <taxon>Alveolata</taxon>
        <taxon>Dinophyceae</taxon>
        <taxon>Suessiales</taxon>
        <taxon>Symbiodiniaceae</taxon>
        <taxon>Symbiodinium</taxon>
    </lineage>
</organism>
<feature type="domain" description="Integrase catalytic" evidence="3">
    <location>
        <begin position="2242"/>
        <end position="2360"/>
    </location>
</feature>
<feature type="compositionally biased region" description="Acidic residues" evidence="2">
    <location>
        <begin position="1063"/>
        <end position="1094"/>
    </location>
</feature>
<sequence>MACSQLPRANVEAFQVSRLIYQLLLAVDHVASCGLAHQDVKPENLMLCDLSVPEERVRLKLGQFRFFAAILGDGSVVTWTDAKIPEMPDSTIVEHEAKNAQHIQATDHAFAAILGDGSVVTWGYPHGGGDSSVVQDQLKTVQQIQANHFAFAAILGNGSVVTWGLARCGGDSSAVQDQLKNVQQIQATYGAFAAILDDGSVVTWGRADFGGDSSAVQAQLKNVQQIQASPSAFAAILGDGSVVTWGDADRGGDSSAVQHQLKNVQRIQASGDAFAAILDDGSVMTWGHPDSGGDSSAVQHQLKNVQQIQATGSAFAAIRGDGSVVTWGKPAVGGDSTSVQDQLRTVQQIQATFTAFAAILGDGSVVTWGHPDGGGDSKDVQDQLKNVQQIQAAAAAFAAITDDGSIVTWGFMDEEEEEEEEEEVYSDGSVVTPGCPAPDDSKRVKRTQGSAEASAVRAATAKATAQAKRAKARAKPKSKPKSKTNAKAKAKPTAKAKAKAKATAKAQAVRAENWEIAGQALPQAHVNDDSLAATRHLATLLARVAAEKSLECQQLEVAPEDLERTRSRQESAPPSLRVTESSLQISDQLKNVQLCVQDQLKTVQLGHAMASEPPAETQEAPAVPAAASDVAPGAGDVPVPEDPWDDQDPWQGQEGAASNPMASSPPQADGAASSAWSVIGGPPGTWNLPTGPPVTYGPAWPPWNADRRLGYSLDYLQPPALLLGTFPLTFLYHLRDYLFRGGRELRMDGDGLALRLMLCLCRPLLGNKEQQQTRRLLLCLQRGRLNELRHKMAQGNRAKHPMERKGVPAERMEATMAPLRRLPLIFVLFSAAEFSGDRRRYLKWKRAIEAQEKLYRLDPGELSMLVYLSAKGEARDVLDQVPLSELMGPEGGIMLWRLLDESFGESGAELFERAEKELNTYRRLPGQPITTYLAAMRRLRAQYTRIDPETVISDRAWAQRLLSRASLSKRERLDVYYSAGGSYTAAGIEAALRHRCAQVHEDERRVPSTPSSSRSPWSSSAPSSRTSASSGASTASPRKSFIGKGSGKKRQGAYVTDGADGAHDEEDLDLEVPEGDNDEPEDEDQPGEDSQEGDEIPKEEASDEEATPEEVREAFAAGWKAKAKTAGTRKARGWSQPSGGRGPGNGSSRTPSSGAAKSLAEKKRNTTCSSCGQKGHWRGDAQCPNVMAGRDPLHRKPEGQMPKEVNFTNFTFMVGGPSGSDGPPASEAPAAFVSTPVCPSCFVPVTLDQKFCRECGTKLLAKRDWEFVAPSQEEPQRQTRPMRDVRLPKSALTQTSKPNTHTVKMRPLEALVALDSLSKEDKKHLKYLLEREEAEDDEALPTTQEQRPIPRGGGYAPMASPSTTRTPWPSTTAASWEPLVPDPLRAPAKKDERGRDKAEGVRKRELEEFRVALWRRSWTGSRTSPSTASPMPNEKQARCAHPFEQLVWVSNQHGHFARCKRCDLKNVLYFSERHGALVAEPAAHEALAAALPDRPVGQVILDSGCRTAVAGWKWHRALQEALTEKGVKWLEVPEHEVFQFGAGGPEVSEKAFLYPAGIYGNADVIRMSAVGGPADNCPGLVGPSELSRWGVCFDFAAKSLEVFGVKHAMVLSHTRHPALSILDFPAGDPWTQPGVEEKRKLLVESPQSLAFVACGADQEASSDDEGQSQASAEPAEDPHYGAEVAENERKRKVEKWLQLLESDLGIKVIEELPHDQETASEGTAGSSDTELQWAEGSEPETISSHEFGVDVASESEGGSTGASEKEDEELIPDRMGKPCFFHKAMRQKVKRAAQDINSLGCSHSTCSTTTCPTECLPAPDMPPLRRSRRPGPWRMLEIYTCTMLVGLAACGRGWEVGEPISAPGYDLYSSCDRAFAKSYVDSFDPDFVMVSWPSTLWMPVAKKGCEVESFENLGRERSKMRAVLAWIQEVVLRLRGRGIVVVAEHPVRSRAWNEPLLIDAFEGMPTGIAEMCAHGLRRPDGEWGGGPGRYLRRPTRVVGPRSVIEVVCRCCPGGHRHAPELGGVMVDGLWCPLGEFVGGYTKGFANKVMDGVERSLPRASRARTGEGFYVTPRVPEEGFMEEDADVIHSIYFDENDNGNPMELEAAPGGENQNHNNHDTDNHDEEDPSPWPEEIGPPDEFDDQAEQEELLRDLDRIPLEDQNHNNHGTDNHDEEEVPKTPVSVKDKALLERVHMLHRRLGHPSNEALVRLLQHGGAKDDVLRLAEGLVCPSCQLSKAPRRPFPSRPEVRAVVFNTAVHADLKYLRDFRGVVYVALSVIDEATNYHLAKLLRNREPAHVAAKFMSMWVGLFGPPQRIRLDQGGEWETDFIQLLEAHAIHSEFVGSHSPWSNGYAERHGALLGVAVQANVDEKQLTGRAQMKLGLSCACQAKNGIISRGGHSAHYLVFGRQAAYPELLDDEVWSRKSLGFALSIEGEVSRAAELRAAAKVALLRGDVLEKIRRALRRAPAGERRQYAPGELIYFWSPAKPKDRRYRRDLGSWRGPAVVLMPEGAERYFISWRGRCLLVSAPNIKGATVEECNRHDLRAEGLDLELAKGFIDCTDDAAPPDEPMAPFSVEGSGLTRRRNPPAGARKMTEARKMMSGLKAVRKTLKGPLENRRRRLLLPCRPRPPGPVEQEMAQAPEAQDQPIGPEGLQEAASLSEPTGEDSSLLPDVPQPWEDAPASVLPPEPAPYDYLDDVPFSIRKRLRDQAESGAPSTKRVRTTDFANYVLTALSSAELTGKEAKKNEWLPKGEVQRLAALLDLPLSSARLHRAPRKKLQHPGPRRKKPRVTVMFAEDPSQALVAEETAEQVEARPARKCPHLWRGVSLLLRGSGAAGARPKAREVRRMLLKRGTSFYEVTLDEETCQAAERDLEHHVFVTEALLLKAKANGKELDPRFFSEQEHKQFAESDVKEWKAWVDNKVVEELPPNRARLIPRSRIFAVPARVVRTNKKPPGESGLAAKSRIVLPGHLDPDIGSVRTDAPTTQMSAVRLAITLGLRMGWTFLLFDVSTAFLSGKAVDRDLYVRPPKDLRCVNASVLWKILKSAYGLSEAPRLWYIQAKDLLGRCGFHEVPWASATFVKRRHGHVIAILCLHVDDGFLAAKSGKETAEIKGDIDKLFSIKEWQTIDATPRSYLGMKIYVKEGVFYNDMTDYVLEIKPPCVPEGPEEAKLDAKGLREFRRIIAQIRWPVHLVMPEFLFSVSALAQRVSSATTADLGAAATTLSEVQQAARQGQALLRFSALRGKLTLVSFFDASLGKVAELAAQRGEVHFVAEEAVLSTRARANVLEFGSNKIARVVRSSLAAEGASMAACTDRLVYNLKLLDALLNGRLEVGPDWRDKLSMQGHLVTDARSLFDHVTGSSLLATERQVSLDILEVRQLVQGGTLKLHWVPTWRQFADGLTKAMKDELYFKLRRGGQINVVQTAEDEREEQYRAGLRKAQRERRKERLKACGRSQHSFFGM</sequence>
<evidence type="ECO:0000256" key="2">
    <source>
        <dbReference type="SAM" id="MobiDB-lite"/>
    </source>
</evidence>
<evidence type="ECO:0000259" key="3">
    <source>
        <dbReference type="PROSITE" id="PS50994"/>
    </source>
</evidence>
<feature type="region of interest" description="Disordered" evidence="2">
    <location>
        <begin position="1715"/>
        <end position="1743"/>
    </location>
</feature>
<feature type="region of interest" description="Disordered" evidence="2">
    <location>
        <begin position="415"/>
        <end position="495"/>
    </location>
</feature>
<dbReference type="OMA" id="IVEHEAK"/>
<dbReference type="InterPro" id="IPR001584">
    <property type="entry name" value="Integrase_cat-core"/>
</dbReference>
<feature type="region of interest" description="Disordered" evidence="2">
    <location>
        <begin position="1332"/>
        <end position="1400"/>
    </location>
</feature>
<feature type="region of interest" description="Disordered" evidence="2">
    <location>
        <begin position="1655"/>
        <end position="1687"/>
    </location>
</feature>
<feature type="compositionally biased region" description="Low complexity" evidence="2">
    <location>
        <begin position="1359"/>
        <end position="1375"/>
    </location>
</feature>
<feature type="compositionally biased region" description="Basic and acidic residues" evidence="2">
    <location>
        <begin position="1676"/>
        <end position="1687"/>
    </location>
</feature>
<feature type="region of interest" description="Disordered" evidence="2">
    <location>
        <begin position="560"/>
        <end position="581"/>
    </location>
</feature>
<feature type="compositionally biased region" description="Basic residues" evidence="2">
    <location>
        <begin position="468"/>
        <end position="495"/>
    </location>
</feature>
<dbReference type="PANTHER" id="PTHR22870:SF466">
    <property type="entry name" value="ANKYRIN REPEAT-CONTAINING PROTEIN"/>
    <property type="match status" value="1"/>
</dbReference>
<dbReference type="InterPro" id="IPR036397">
    <property type="entry name" value="RNaseH_sf"/>
</dbReference>
<keyword evidence="1" id="KW-0677">Repeat</keyword>
<dbReference type="SUPFAM" id="SSF50985">
    <property type="entry name" value="RCC1/BLIP-II"/>
    <property type="match status" value="1"/>
</dbReference>
<dbReference type="GO" id="GO:0015074">
    <property type="term" value="P:DNA integration"/>
    <property type="evidence" value="ECO:0007669"/>
    <property type="project" value="InterPro"/>
</dbReference>
<dbReference type="InterPro" id="IPR009091">
    <property type="entry name" value="RCC1/BLIP-II"/>
</dbReference>
<feature type="region of interest" description="Disordered" evidence="2">
    <location>
        <begin position="999"/>
        <end position="1162"/>
    </location>
</feature>
<evidence type="ECO:0000313" key="4">
    <source>
        <dbReference type="EMBL" id="OLQ12249.1"/>
    </source>
</evidence>
<accession>A0A1Q9EXV4</accession>
<feature type="compositionally biased region" description="Basic and acidic residues" evidence="2">
    <location>
        <begin position="2157"/>
        <end position="2170"/>
    </location>
</feature>
<dbReference type="PROSITE" id="PS50994">
    <property type="entry name" value="INTEGRASE"/>
    <property type="match status" value="1"/>
</dbReference>
<dbReference type="OrthoDB" id="421837at2759"/>
<feature type="compositionally biased region" description="Polar residues" evidence="2">
    <location>
        <begin position="1719"/>
        <end position="1730"/>
    </location>
</feature>
<feature type="region of interest" description="Disordered" evidence="2">
    <location>
        <begin position="2157"/>
        <end position="2180"/>
    </location>
</feature>
<feature type="region of interest" description="Disordered" evidence="2">
    <location>
        <begin position="1751"/>
        <end position="1770"/>
    </location>
</feature>
<name>A0A1Q9EXV4_SYMMI</name>
<dbReference type="EMBL" id="LSRX01000046">
    <property type="protein sequence ID" value="OLQ12249.1"/>
    <property type="molecule type" value="Genomic_DNA"/>
</dbReference>
<feature type="region of interest" description="Disordered" evidence="2">
    <location>
        <begin position="609"/>
        <end position="676"/>
    </location>
</feature>
<gene>
    <name evidence="4" type="primary">TY1B-PL</name>
    <name evidence="4" type="ORF">AK812_SmicGene3865</name>
</gene>
<dbReference type="Gene3D" id="2.130.10.30">
    <property type="entry name" value="Regulator of chromosome condensation 1/beta-lactamase-inhibitor protein II"/>
    <property type="match status" value="2"/>
</dbReference>
<feature type="compositionally biased region" description="Low complexity" evidence="2">
    <location>
        <begin position="453"/>
        <end position="467"/>
    </location>
</feature>
<dbReference type="SUPFAM" id="SSF53098">
    <property type="entry name" value="Ribonuclease H-like"/>
    <property type="match status" value="1"/>
</dbReference>
<evidence type="ECO:0000256" key="1">
    <source>
        <dbReference type="ARBA" id="ARBA00022737"/>
    </source>
</evidence>
<feature type="compositionally biased region" description="Basic and acidic residues" evidence="2">
    <location>
        <begin position="1388"/>
        <end position="1400"/>
    </location>
</feature>
<feature type="compositionally biased region" description="Basic residues" evidence="2">
    <location>
        <begin position="1121"/>
        <end position="1132"/>
    </location>
</feature>
<keyword evidence="5" id="KW-1185">Reference proteome</keyword>
<feature type="region of interest" description="Disordered" evidence="2">
    <location>
        <begin position="2092"/>
        <end position="2140"/>
    </location>
</feature>
<dbReference type="PROSITE" id="PS00108">
    <property type="entry name" value="PROTEIN_KINASE_ST"/>
    <property type="match status" value="1"/>
</dbReference>
<evidence type="ECO:0000313" key="5">
    <source>
        <dbReference type="Proteomes" id="UP000186817"/>
    </source>
</evidence>
<dbReference type="Gene3D" id="3.30.420.10">
    <property type="entry name" value="Ribonuclease H-like superfamily/Ribonuclease H"/>
    <property type="match status" value="1"/>
</dbReference>
<dbReference type="InterPro" id="IPR008271">
    <property type="entry name" value="Ser/Thr_kinase_AS"/>
</dbReference>
<feature type="compositionally biased region" description="Acidic residues" evidence="2">
    <location>
        <begin position="415"/>
        <end position="425"/>
    </location>
</feature>
<feature type="region of interest" description="Disordered" evidence="2">
    <location>
        <begin position="2624"/>
        <end position="2676"/>
    </location>
</feature>